<dbReference type="Proteomes" id="UP000886595">
    <property type="component" value="Unassembled WGS sequence"/>
</dbReference>
<sequence length="141" mass="16725">MGENERNLDRLSNLPDSLLCKILSDFSTKESGRTSVLSKRWRYLWLNVPVLDFTFRRILRFLCCENEQHLERFKLLYWVGEHDASRFKSWMDAVTRRKILHLSLYNEGDYKTGSIFELLCTINEIKSIPRSSTRCEVVMKA</sequence>
<dbReference type="PANTHER" id="PTHR32212:SF408">
    <property type="entry name" value="F-BOX DOMAIN-CONTAINING PROTEIN"/>
    <property type="match status" value="1"/>
</dbReference>
<dbReference type="SUPFAM" id="SSF81383">
    <property type="entry name" value="F-box domain"/>
    <property type="match status" value="1"/>
</dbReference>
<dbReference type="InterPro" id="IPR036047">
    <property type="entry name" value="F-box-like_dom_sf"/>
</dbReference>
<evidence type="ECO:0000259" key="1">
    <source>
        <dbReference type="PROSITE" id="PS50181"/>
    </source>
</evidence>
<accession>A0A8X7VB31</accession>
<feature type="domain" description="F-box" evidence="1">
    <location>
        <begin position="8"/>
        <end position="58"/>
    </location>
</feature>
<dbReference type="PROSITE" id="PS50181">
    <property type="entry name" value="FBOX"/>
    <property type="match status" value="1"/>
</dbReference>
<dbReference type="CDD" id="cd22160">
    <property type="entry name" value="F-box_AtFBL13-like"/>
    <property type="match status" value="1"/>
</dbReference>
<proteinExistence type="predicted"/>
<dbReference type="OrthoDB" id="1088745at2759"/>
<name>A0A8X7VB31_BRACI</name>
<organism evidence="2 3">
    <name type="scientific">Brassica carinata</name>
    <name type="common">Ethiopian mustard</name>
    <name type="synonym">Abyssinian cabbage</name>
    <dbReference type="NCBI Taxonomy" id="52824"/>
    <lineage>
        <taxon>Eukaryota</taxon>
        <taxon>Viridiplantae</taxon>
        <taxon>Streptophyta</taxon>
        <taxon>Embryophyta</taxon>
        <taxon>Tracheophyta</taxon>
        <taxon>Spermatophyta</taxon>
        <taxon>Magnoliopsida</taxon>
        <taxon>eudicotyledons</taxon>
        <taxon>Gunneridae</taxon>
        <taxon>Pentapetalae</taxon>
        <taxon>rosids</taxon>
        <taxon>malvids</taxon>
        <taxon>Brassicales</taxon>
        <taxon>Brassicaceae</taxon>
        <taxon>Brassiceae</taxon>
        <taxon>Brassica</taxon>
    </lineage>
</organism>
<evidence type="ECO:0000313" key="3">
    <source>
        <dbReference type="Proteomes" id="UP000886595"/>
    </source>
</evidence>
<comment type="caution">
    <text evidence="2">The sequence shown here is derived from an EMBL/GenBank/DDBJ whole genome shotgun (WGS) entry which is preliminary data.</text>
</comment>
<dbReference type="AlphaFoldDB" id="A0A8X7VB31"/>
<keyword evidence="3" id="KW-1185">Reference proteome</keyword>
<dbReference type="Pfam" id="PF00646">
    <property type="entry name" value="F-box"/>
    <property type="match status" value="1"/>
</dbReference>
<dbReference type="InterPro" id="IPR001810">
    <property type="entry name" value="F-box_dom"/>
</dbReference>
<gene>
    <name evidence="2" type="ORF">Bca52824_027774</name>
</gene>
<reference evidence="2 3" key="1">
    <citation type="submission" date="2020-02" db="EMBL/GenBank/DDBJ databases">
        <authorList>
            <person name="Ma Q."/>
            <person name="Huang Y."/>
            <person name="Song X."/>
            <person name="Pei D."/>
        </authorList>
    </citation>
    <scope>NUCLEOTIDE SEQUENCE [LARGE SCALE GENOMIC DNA]</scope>
    <source>
        <strain evidence="2">Sxm20200214</strain>
        <tissue evidence="2">Leaf</tissue>
    </source>
</reference>
<dbReference type="Gene3D" id="1.20.1280.50">
    <property type="match status" value="1"/>
</dbReference>
<dbReference type="InterPro" id="IPR053781">
    <property type="entry name" value="F-box_AtFBL13-like"/>
</dbReference>
<dbReference type="EMBL" id="JAAMPC010000006">
    <property type="protein sequence ID" value="KAG2308026.1"/>
    <property type="molecule type" value="Genomic_DNA"/>
</dbReference>
<evidence type="ECO:0000313" key="2">
    <source>
        <dbReference type="EMBL" id="KAG2308026.1"/>
    </source>
</evidence>
<protein>
    <recommendedName>
        <fullName evidence="1">F-box domain-containing protein</fullName>
    </recommendedName>
</protein>
<dbReference type="PANTHER" id="PTHR32212">
    <property type="entry name" value="CYCLIN-LIKE F-BOX"/>
    <property type="match status" value="1"/>
</dbReference>